<comment type="caution">
    <text evidence="2">The sequence shown here is derived from an EMBL/GenBank/DDBJ whole genome shotgun (WGS) entry which is preliminary data.</text>
</comment>
<dbReference type="RefSeq" id="WP_182776703.1">
    <property type="nucleotide sequence ID" value="NZ_BAAAHW010000005.1"/>
</dbReference>
<evidence type="ECO:0000313" key="3">
    <source>
        <dbReference type="Proteomes" id="UP000577386"/>
    </source>
</evidence>
<feature type="transmembrane region" description="Helical" evidence="1">
    <location>
        <begin position="26"/>
        <end position="46"/>
    </location>
</feature>
<protein>
    <recommendedName>
        <fullName evidence="4">SMODS and SLOG-associating 2TM effector domain-containing protein</fullName>
    </recommendedName>
</protein>
<sequence>MAMSDLLDLMKWHIDRYDRLRSSTSARASVLLNANTVMATGSLILVNYHIQTAKTSHTLWIECLIGIFSALTLALILRSLWSANEAIAARKTIRALHSGEIPTRFLFNWGDTLQSVDGHSDFARKIDELDLKAILSHAKSELLTDILQHAQRHRHLRSAINTFRFCVVALLGLAAFTFAAALK</sequence>
<gene>
    <name evidence="2" type="ORF">HDA42_005171</name>
</gene>
<keyword evidence="1" id="KW-0472">Membrane</keyword>
<organism evidence="2 3">
    <name type="scientific">Streptomyces murinus</name>
    <dbReference type="NCBI Taxonomy" id="33900"/>
    <lineage>
        <taxon>Bacteria</taxon>
        <taxon>Bacillati</taxon>
        <taxon>Actinomycetota</taxon>
        <taxon>Actinomycetes</taxon>
        <taxon>Kitasatosporales</taxon>
        <taxon>Streptomycetaceae</taxon>
        <taxon>Streptomyces</taxon>
    </lineage>
</organism>
<feature type="transmembrane region" description="Helical" evidence="1">
    <location>
        <begin position="58"/>
        <end position="81"/>
    </location>
</feature>
<dbReference type="Proteomes" id="UP000577386">
    <property type="component" value="Unassembled WGS sequence"/>
</dbReference>
<keyword evidence="3" id="KW-1185">Reference proteome</keyword>
<keyword evidence="1" id="KW-0812">Transmembrane</keyword>
<evidence type="ECO:0008006" key="4">
    <source>
        <dbReference type="Google" id="ProtNLM"/>
    </source>
</evidence>
<keyword evidence="1" id="KW-1133">Transmembrane helix</keyword>
<feature type="transmembrane region" description="Helical" evidence="1">
    <location>
        <begin position="162"/>
        <end position="182"/>
    </location>
</feature>
<name>A0A7W3RP23_STRMR</name>
<proteinExistence type="predicted"/>
<dbReference type="EMBL" id="JACJIJ010000002">
    <property type="protein sequence ID" value="MBA9055993.1"/>
    <property type="molecule type" value="Genomic_DNA"/>
</dbReference>
<evidence type="ECO:0000313" key="2">
    <source>
        <dbReference type="EMBL" id="MBA9055993.1"/>
    </source>
</evidence>
<dbReference type="AlphaFoldDB" id="A0A7W3RP23"/>
<evidence type="ECO:0000256" key="1">
    <source>
        <dbReference type="SAM" id="Phobius"/>
    </source>
</evidence>
<reference evidence="2 3" key="1">
    <citation type="submission" date="2020-08" db="EMBL/GenBank/DDBJ databases">
        <title>Sequencing the genomes of 1000 actinobacteria strains.</title>
        <authorList>
            <person name="Klenk H.-P."/>
        </authorList>
    </citation>
    <scope>NUCLEOTIDE SEQUENCE [LARGE SCALE GENOMIC DNA]</scope>
    <source>
        <strain evidence="2 3">DSM 41827</strain>
    </source>
</reference>
<dbReference type="GeneID" id="93976459"/>
<accession>A0A7W3RP23</accession>